<organism evidence="9 10">
    <name type="scientific">Candidatus Colwellbacteria bacterium RIFCSPLOWO2_02_FULL_45_11</name>
    <dbReference type="NCBI Taxonomy" id="1797692"/>
    <lineage>
        <taxon>Bacteria</taxon>
        <taxon>Candidatus Colwelliibacteriota</taxon>
    </lineage>
</organism>
<dbReference type="GO" id="GO:0000287">
    <property type="term" value="F:magnesium ion binding"/>
    <property type="evidence" value="ECO:0007669"/>
    <property type="project" value="UniProtKB-UniRule"/>
</dbReference>
<sequence length="451" mass="51934">MDFMLDALISERLKKLSNIREAGRNPYPSKSGRNFDTADVLARFSKLEKAKTSVTLAGRINSIRNQGNIVFIDLFDGTASMQVVLSKKEAQHFEFWKKNLDIGDISEFRGKLFKTKRGEKSLGAIHARMLTKSIRPLPQSWFGLKDEEERLRKRYIDILLDPDLRRTFEKRSEYIRKLRELLWEEGFIEVETPILQPIPGGALARPFETKHNALGQNFYLRIAPELYLKRLLVGGFNKIFEIGRVFRNEGMDREHNPEFTMLELYWTYADYRDMIGLTKKILKPIVKGKWAEVSYIDAVKKYAGKSEAEIRRMKGGPLDELFKKQVRPKLVKPTIVYGLPKSLSPLAKSVEGDEEITERFQFIIDGMEIANGFSELNDPIDQRERMEEQEKMYRGGDEEASRMDEDFLEALEYGMPTAAGLGVGIDRVAALYAGKKSIKDVIIFPTLRNKK</sequence>
<evidence type="ECO:0000256" key="4">
    <source>
        <dbReference type="ARBA" id="ARBA00022840"/>
    </source>
</evidence>
<protein>
    <recommendedName>
        <fullName evidence="7">Lysine--tRNA ligase</fullName>
        <ecNumber evidence="7">6.1.1.6</ecNumber>
    </recommendedName>
    <alternativeName>
        <fullName evidence="7">Lysyl-tRNA synthetase</fullName>
        <shortName evidence="7">LysRS</shortName>
    </alternativeName>
</protein>
<keyword evidence="5 7" id="KW-0030">Aminoacyl-tRNA synthetase</keyword>
<dbReference type="GO" id="GO:0005524">
    <property type="term" value="F:ATP binding"/>
    <property type="evidence" value="ECO:0007669"/>
    <property type="project" value="UniProtKB-UniRule"/>
</dbReference>
<feature type="domain" description="Aminoacyl-transfer RNA synthetases class-II family profile" evidence="8">
    <location>
        <begin position="171"/>
        <end position="445"/>
    </location>
</feature>
<feature type="binding site" evidence="7">
    <location>
        <position position="368"/>
    </location>
    <ligand>
        <name>Mg(2+)</name>
        <dbReference type="ChEBI" id="CHEBI:18420"/>
        <label>1</label>
    </ligand>
</feature>
<comment type="subcellular location">
    <subcellularLocation>
        <location evidence="7">Cytoplasm</location>
    </subcellularLocation>
</comment>
<dbReference type="InterPro" id="IPR002313">
    <property type="entry name" value="Lys-tRNA-ligase_II"/>
</dbReference>
<dbReference type="InterPro" id="IPR044136">
    <property type="entry name" value="Lys-tRNA-ligase_II_N"/>
</dbReference>
<dbReference type="GO" id="GO:0004824">
    <property type="term" value="F:lysine-tRNA ligase activity"/>
    <property type="evidence" value="ECO:0007669"/>
    <property type="project" value="UniProtKB-UniRule"/>
</dbReference>
<dbReference type="EMBL" id="MHJA01000017">
    <property type="protein sequence ID" value="OGY61044.1"/>
    <property type="molecule type" value="Genomic_DNA"/>
</dbReference>
<dbReference type="Pfam" id="PF00152">
    <property type="entry name" value="tRNA-synt_2"/>
    <property type="match status" value="1"/>
</dbReference>
<dbReference type="InterPro" id="IPR018149">
    <property type="entry name" value="Lys-tRNA-synth_II_C"/>
</dbReference>
<evidence type="ECO:0000313" key="9">
    <source>
        <dbReference type="EMBL" id="OGY61044.1"/>
    </source>
</evidence>
<dbReference type="SUPFAM" id="SSF50249">
    <property type="entry name" value="Nucleic acid-binding proteins"/>
    <property type="match status" value="1"/>
</dbReference>
<evidence type="ECO:0000256" key="3">
    <source>
        <dbReference type="ARBA" id="ARBA00022741"/>
    </source>
</evidence>
<comment type="subunit">
    <text evidence="7">Homodimer.</text>
</comment>
<dbReference type="HAMAP" id="MF_00252">
    <property type="entry name" value="Lys_tRNA_synth_class2"/>
    <property type="match status" value="1"/>
</dbReference>
<reference evidence="9 10" key="1">
    <citation type="journal article" date="2016" name="Nat. Commun.">
        <title>Thousands of microbial genomes shed light on interconnected biogeochemical processes in an aquifer system.</title>
        <authorList>
            <person name="Anantharaman K."/>
            <person name="Brown C.T."/>
            <person name="Hug L.A."/>
            <person name="Sharon I."/>
            <person name="Castelle C.J."/>
            <person name="Probst A.J."/>
            <person name="Thomas B.C."/>
            <person name="Singh A."/>
            <person name="Wilkins M.J."/>
            <person name="Karaoz U."/>
            <person name="Brodie E.L."/>
            <person name="Williams K.H."/>
            <person name="Hubbard S.S."/>
            <person name="Banfield J.F."/>
        </authorList>
    </citation>
    <scope>NUCLEOTIDE SEQUENCE [LARGE SCALE GENOMIC DNA]</scope>
</reference>
<evidence type="ECO:0000259" key="8">
    <source>
        <dbReference type="PROSITE" id="PS50862"/>
    </source>
</evidence>
<evidence type="ECO:0000256" key="2">
    <source>
        <dbReference type="ARBA" id="ARBA00022723"/>
    </source>
</evidence>
<accession>A0A1G1Z952</accession>
<evidence type="ECO:0000313" key="10">
    <source>
        <dbReference type="Proteomes" id="UP000176544"/>
    </source>
</evidence>
<dbReference type="Proteomes" id="UP000176544">
    <property type="component" value="Unassembled WGS sequence"/>
</dbReference>
<name>A0A1G1Z952_9BACT</name>
<dbReference type="PRINTS" id="PR00982">
    <property type="entry name" value="TRNASYNTHLYS"/>
</dbReference>
<dbReference type="GO" id="GO:0000049">
    <property type="term" value="F:tRNA binding"/>
    <property type="evidence" value="ECO:0007669"/>
    <property type="project" value="TreeGrafter"/>
</dbReference>
<gene>
    <name evidence="7" type="primary">lysS</name>
    <name evidence="9" type="ORF">A3I33_00210</name>
</gene>
<dbReference type="CDD" id="cd04322">
    <property type="entry name" value="LysRS_N"/>
    <property type="match status" value="1"/>
</dbReference>
<keyword evidence="3 7" id="KW-0547">Nucleotide-binding</keyword>
<comment type="similarity">
    <text evidence="7">Belongs to the class-II aminoacyl-tRNA synthetase family.</text>
</comment>
<dbReference type="GO" id="GO:0005829">
    <property type="term" value="C:cytosol"/>
    <property type="evidence" value="ECO:0007669"/>
    <property type="project" value="TreeGrafter"/>
</dbReference>
<comment type="catalytic activity">
    <reaction evidence="6 7">
        <text>tRNA(Lys) + L-lysine + ATP = L-lysyl-tRNA(Lys) + AMP + diphosphate</text>
        <dbReference type="Rhea" id="RHEA:20792"/>
        <dbReference type="Rhea" id="RHEA-COMP:9696"/>
        <dbReference type="Rhea" id="RHEA-COMP:9697"/>
        <dbReference type="ChEBI" id="CHEBI:30616"/>
        <dbReference type="ChEBI" id="CHEBI:32551"/>
        <dbReference type="ChEBI" id="CHEBI:33019"/>
        <dbReference type="ChEBI" id="CHEBI:78442"/>
        <dbReference type="ChEBI" id="CHEBI:78529"/>
        <dbReference type="ChEBI" id="CHEBI:456215"/>
        <dbReference type="EC" id="6.1.1.6"/>
    </reaction>
</comment>
<dbReference type="EC" id="6.1.1.6" evidence="7"/>
<dbReference type="InterPro" id="IPR004364">
    <property type="entry name" value="Aa-tRNA-synt_II"/>
</dbReference>
<evidence type="ECO:0000256" key="5">
    <source>
        <dbReference type="ARBA" id="ARBA00023146"/>
    </source>
</evidence>
<dbReference type="STRING" id="1797692.A3I33_00210"/>
<dbReference type="InterPro" id="IPR012340">
    <property type="entry name" value="NA-bd_OB-fold"/>
</dbReference>
<dbReference type="InterPro" id="IPR006195">
    <property type="entry name" value="aa-tRNA-synth_II"/>
</dbReference>
<evidence type="ECO:0000256" key="6">
    <source>
        <dbReference type="ARBA" id="ARBA00048573"/>
    </source>
</evidence>
<keyword evidence="2 7" id="KW-0479">Metal-binding</keyword>
<dbReference type="PANTHER" id="PTHR42918:SF15">
    <property type="entry name" value="LYSINE--TRNA LIGASE, CHLOROPLASTIC_MITOCHONDRIAL"/>
    <property type="match status" value="1"/>
</dbReference>
<keyword evidence="1 7" id="KW-0436">Ligase</keyword>
<keyword evidence="7" id="KW-0460">Magnesium</keyword>
<proteinExistence type="inferred from homology"/>
<keyword evidence="4 7" id="KW-0067">ATP-binding</keyword>
<comment type="cofactor">
    <cofactor evidence="7">
        <name>Mg(2+)</name>
        <dbReference type="ChEBI" id="CHEBI:18420"/>
    </cofactor>
    <text evidence="7">Binds 3 Mg(2+) ions per subunit.</text>
</comment>
<evidence type="ECO:0000256" key="7">
    <source>
        <dbReference type="HAMAP-Rule" id="MF_00252"/>
    </source>
</evidence>
<keyword evidence="7" id="KW-0963">Cytoplasm</keyword>
<comment type="caution">
    <text evidence="7">Lacks conserved residue(s) required for the propagation of feature annotation.</text>
</comment>
<comment type="caution">
    <text evidence="9">The sequence shown here is derived from an EMBL/GenBank/DDBJ whole genome shotgun (WGS) entry which is preliminary data.</text>
</comment>
<dbReference type="InterPro" id="IPR045864">
    <property type="entry name" value="aa-tRNA-synth_II/BPL/LPL"/>
</dbReference>
<dbReference type="InterPro" id="IPR004365">
    <property type="entry name" value="NA-bd_OB_tRNA"/>
</dbReference>
<feature type="binding site" evidence="7">
    <location>
        <position position="368"/>
    </location>
    <ligand>
        <name>Mg(2+)</name>
        <dbReference type="ChEBI" id="CHEBI:18420"/>
        <label>2</label>
    </ligand>
</feature>
<dbReference type="AlphaFoldDB" id="A0A1G1Z952"/>
<dbReference type="PROSITE" id="PS50862">
    <property type="entry name" value="AA_TRNA_LIGASE_II"/>
    <property type="match status" value="1"/>
</dbReference>
<evidence type="ECO:0000256" key="1">
    <source>
        <dbReference type="ARBA" id="ARBA00022598"/>
    </source>
</evidence>
<dbReference type="SUPFAM" id="SSF55681">
    <property type="entry name" value="Class II aaRS and biotin synthetases"/>
    <property type="match status" value="1"/>
</dbReference>
<keyword evidence="7" id="KW-0648">Protein biosynthesis</keyword>
<dbReference type="Gene3D" id="3.30.930.10">
    <property type="entry name" value="Bira Bifunctional Protein, Domain 2"/>
    <property type="match status" value="1"/>
</dbReference>
<dbReference type="Gene3D" id="2.40.50.140">
    <property type="entry name" value="Nucleic acid-binding proteins"/>
    <property type="match status" value="1"/>
</dbReference>
<dbReference type="PANTHER" id="PTHR42918">
    <property type="entry name" value="LYSYL-TRNA SYNTHETASE"/>
    <property type="match status" value="1"/>
</dbReference>
<dbReference type="Pfam" id="PF01336">
    <property type="entry name" value="tRNA_anti-codon"/>
    <property type="match status" value="1"/>
</dbReference>
<dbReference type="GO" id="GO:0006430">
    <property type="term" value="P:lysyl-tRNA aminoacylation"/>
    <property type="evidence" value="ECO:0007669"/>
    <property type="project" value="UniProtKB-UniRule"/>
</dbReference>